<organism evidence="1">
    <name type="scientific">Arundo donax</name>
    <name type="common">Giant reed</name>
    <name type="synonym">Donax arundinaceus</name>
    <dbReference type="NCBI Taxonomy" id="35708"/>
    <lineage>
        <taxon>Eukaryota</taxon>
        <taxon>Viridiplantae</taxon>
        <taxon>Streptophyta</taxon>
        <taxon>Embryophyta</taxon>
        <taxon>Tracheophyta</taxon>
        <taxon>Spermatophyta</taxon>
        <taxon>Magnoliopsida</taxon>
        <taxon>Liliopsida</taxon>
        <taxon>Poales</taxon>
        <taxon>Poaceae</taxon>
        <taxon>PACMAD clade</taxon>
        <taxon>Arundinoideae</taxon>
        <taxon>Arundineae</taxon>
        <taxon>Arundo</taxon>
    </lineage>
</organism>
<name>A0A0A8Y047_ARUDO</name>
<dbReference type="AlphaFoldDB" id="A0A0A8Y047"/>
<evidence type="ECO:0000313" key="1">
    <source>
        <dbReference type="EMBL" id="JAD18398.1"/>
    </source>
</evidence>
<sequence length="30" mass="3342">MKGFWGISFFFSRCVRGKDDGPDAVNVSCD</sequence>
<protein>
    <submittedName>
        <fullName evidence="1">Uncharacterized protein</fullName>
    </submittedName>
</protein>
<proteinExistence type="predicted"/>
<reference evidence="1" key="2">
    <citation type="journal article" date="2015" name="Data Brief">
        <title>Shoot transcriptome of the giant reed, Arundo donax.</title>
        <authorList>
            <person name="Barrero R.A."/>
            <person name="Guerrero F.D."/>
            <person name="Moolhuijzen P."/>
            <person name="Goolsby J.A."/>
            <person name="Tidwell J."/>
            <person name="Bellgard S.E."/>
            <person name="Bellgard M.I."/>
        </authorList>
    </citation>
    <scope>NUCLEOTIDE SEQUENCE</scope>
    <source>
        <tissue evidence="1">Shoot tissue taken approximately 20 cm above the soil surface</tissue>
    </source>
</reference>
<accession>A0A0A8Y047</accession>
<dbReference type="EMBL" id="GBRH01279497">
    <property type="protein sequence ID" value="JAD18398.1"/>
    <property type="molecule type" value="Transcribed_RNA"/>
</dbReference>
<reference evidence="1" key="1">
    <citation type="submission" date="2014-09" db="EMBL/GenBank/DDBJ databases">
        <authorList>
            <person name="Magalhaes I.L.F."/>
            <person name="Oliveira U."/>
            <person name="Santos F.R."/>
            <person name="Vidigal T.H.D.A."/>
            <person name="Brescovit A.D."/>
            <person name="Santos A.J."/>
        </authorList>
    </citation>
    <scope>NUCLEOTIDE SEQUENCE</scope>
    <source>
        <tissue evidence="1">Shoot tissue taken approximately 20 cm above the soil surface</tissue>
    </source>
</reference>